<reference evidence="1 2" key="1">
    <citation type="submission" date="2015-04" db="EMBL/GenBank/DDBJ databases">
        <title>Complete genome sequence of Schizopora paradoxa KUC8140, a cosmopolitan wood degrader in East Asia.</title>
        <authorList>
            <consortium name="DOE Joint Genome Institute"/>
            <person name="Min B."/>
            <person name="Park H."/>
            <person name="Jang Y."/>
            <person name="Kim J.-J."/>
            <person name="Kim K.H."/>
            <person name="Pangilinan J."/>
            <person name="Lipzen A."/>
            <person name="Riley R."/>
            <person name="Grigoriev I.V."/>
            <person name="Spatafora J.W."/>
            <person name="Choi I.-G."/>
        </authorList>
    </citation>
    <scope>NUCLEOTIDE SEQUENCE [LARGE SCALE GENOMIC DNA]</scope>
    <source>
        <strain evidence="1 2">KUC8140</strain>
    </source>
</reference>
<keyword evidence="2" id="KW-1185">Reference proteome</keyword>
<dbReference type="EMBL" id="KQ085886">
    <property type="protein sequence ID" value="KLO19571.1"/>
    <property type="molecule type" value="Genomic_DNA"/>
</dbReference>
<evidence type="ECO:0000313" key="2">
    <source>
        <dbReference type="Proteomes" id="UP000053477"/>
    </source>
</evidence>
<dbReference type="AlphaFoldDB" id="A0A0H2SR75"/>
<dbReference type="SUPFAM" id="SSF52047">
    <property type="entry name" value="RNI-like"/>
    <property type="match status" value="1"/>
</dbReference>
<accession>A0A0H2SR75</accession>
<dbReference type="InParanoid" id="A0A0H2SR75"/>
<dbReference type="Proteomes" id="UP000053477">
    <property type="component" value="Unassembled WGS sequence"/>
</dbReference>
<evidence type="ECO:0000313" key="1">
    <source>
        <dbReference type="EMBL" id="KLO19571.1"/>
    </source>
</evidence>
<protein>
    <submittedName>
        <fullName evidence="1">Uncharacterized protein</fullName>
    </submittedName>
</protein>
<proteinExistence type="predicted"/>
<dbReference type="OrthoDB" id="1264229at2759"/>
<name>A0A0H2SR75_9AGAM</name>
<sequence length="637" mass="72869">MTFSNLSIKRHLKWTSYIAVFSMFSMFEYRQASQRRYNGCTTASLRKLRRTRNFSTTEGHRRKFKQDIHISLRYKIREDSYHRDSFYLFCDSSDITRVLALITMVAGSRAHGCLLNFVPSFRPQRFFVATLQFGTALLQWNLCDNLEPFLSSTMTTFVELPDEILVAIARLCVRSRAFHRATLPTLPIQDSKSFEALKWSHLSGQLRSLVRSIPSLWTWVSSAMHPDFVQECLTLSGDLDLDVEINSEDNSVRRDCDSLQVVLHPSSCARWVSLVIRAKLIEGTPGENFEEGIRESMRAFYDDLSSLDVPRLSKLCLLHELEEYELDTDDPTGDPSDSVQVYWFGTAYETWSAPRIREVVTNGHSLPLHLRTSLTKLTLNLDSTYLESFGDLGDLLSTFTSIQELCIRVSTFHRGFLATPRERWFLPSVSRLRLEWEFQRTYTSQTVTNIDLILSRILFPNLTSLQVELEAFGGAIDNSILPQFSGSSLFDVILFGLSRERRPRFPKLTALEFCTTENIFDQDHGDFFIPIHEFRDLQHLALEGIPKSIFPSEGGESSDYYASRQPSSSLQTVLLRKCDGVTAKGVKSFLEALQKVNEGMGRRSSRLERFSVLRCGNVDEDELGVSFGDTKIFYAPE</sequence>
<gene>
    <name evidence="1" type="ORF">SCHPADRAFT_67511</name>
</gene>
<organism evidence="1 2">
    <name type="scientific">Schizopora paradoxa</name>
    <dbReference type="NCBI Taxonomy" id="27342"/>
    <lineage>
        <taxon>Eukaryota</taxon>
        <taxon>Fungi</taxon>
        <taxon>Dikarya</taxon>
        <taxon>Basidiomycota</taxon>
        <taxon>Agaricomycotina</taxon>
        <taxon>Agaricomycetes</taxon>
        <taxon>Hymenochaetales</taxon>
        <taxon>Schizoporaceae</taxon>
        <taxon>Schizopora</taxon>
    </lineage>
</organism>